<dbReference type="AlphaFoldDB" id="A0AAD4J0U6"/>
<dbReference type="Pfam" id="PF05553">
    <property type="entry name" value="DUF761"/>
    <property type="match status" value="1"/>
</dbReference>
<evidence type="ECO:0000256" key="2">
    <source>
        <dbReference type="SAM" id="SignalP"/>
    </source>
</evidence>
<feature type="compositionally biased region" description="Basic and acidic residues" evidence="1">
    <location>
        <begin position="168"/>
        <end position="210"/>
    </location>
</feature>
<feature type="region of interest" description="Disordered" evidence="1">
    <location>
        <begin position="317"/>
        <end position="371"/>
    </location>
</feature>
<dbReference type="EMBL" id="SDAM02000179">
    <property type="protein sequence ID" value="KAH6825122.1"/>
    <property type="molecule type" value="Genomic_DNA"/>
</dbReference>
<dbReference type="Pfam" id="PF14364">
    <property type="entry name" value="DUF4408"/>
    <property type="match status" value="1"/>
</dbReference>
<reference evidence="4 5" key="1">
    <citation type="journal article" date="2021" name="Nat. Commun.">
        <title>Incipient diploidization of the medicinal plant Perilla within 10,000 years.</title>
        <authorList>
            <person name="Zhang Y."/>
            <person name="Shen Q."/>
            <person name="Leng L."/>
            <person name="Zhang D."/>
            <person name="Chen S."/>
            <person name="Shi Y."/>
            <person name="Ning Z."/>
            <person name="Chen S."/>
        </authorList>
    </citation>
    <scope>NUCLEOTIDE SEQUENCE [LARGE SCALE GENOMIC DNA]</scope>
    <source>
        <strain evidence="5">cv. PC099</strain>
    </source>
</reference>
<sequence length="405" mass="45521">MKSMNSIILVILISAGGVSLAMAVTEVPALWSSILSWLRPPYLHIVINAIIITIAAASHFCRNQPAPPVRPQHLISYKTPPPAYYAAYSSPPEVSAMVEAAAEAIYESDDRVVELKPVMVNGREVAAEDEGEIAFADRTLTYDTPSPERFTPEFQLEYFPAVNPTRNVAERRRNETEESTWKTIREGPSRAAQEESRHDGEPWPAPDHRFRYNTRKSKSFKERTTYNDSPPSHVNSGKRKKASPSRNKLNRRVEADVVSVDRSLTHKSPSPELLLPENDPRENIPQRVRERPPPTTEEEYETLESAWKKVTEGASRAAAAEEEARYVGAPRPSPGVLKSSSFKERPAIYNDSPPSRASLGIQKEVSPSQDELNRRVEAFIKKVNDEIRLRRQKSSNQYIQLNSAA</sequence>
<feature type="domain" description="DUF4408" evidence="3">
    <location>
        <begin position="28"/>
        <end position="60"/>
    </location>
</feature>
<accession>A0AAD4J0U6</accession>
<dbReference type="PANTHER" id="PTHR33098">
    <property type="entry name" value="COTTON FIBER (DUF761)"/>
    <property type="match status" value="1"/>
</dbReference>
<proteinExistence type="predicted"/>
<keyword evidence="2" id="KW-0732">Signal</keyword>
<comment type="caution">
    <text evidence="4">The sequence shown here is derived from an EMBL/GenBank/DDBJ whole genome shotgun (WGS) entry which is preliminary data.</text>
</comment>
<dbReference type="Proteomes" id="UP001190926">
    <property type="component" value="Unassembled WGS sequence"/>
</dbReference>
<name>A0AAD4J0U6_PERFH</name>
<dbReference type="InterPro" id="IPR008480">
    <property type="entry name" value="DUF761_pln"/>
</dbReference>
<dbReference type="InterPro" id="IPR025520">
    <property type="entry name" value="DUF4408"/>
</dbReference>
<feature type="signal peptide" evidence="2">
    <location>
        <begin position="1"/>
        <end position="23"/>
    </location>
</feature>
<feature type="compositionally biased region" description="Basic and acidic residues" evidence="1">
    <location>
        <begin position="278"/>
        <end position="292"/>
    </location>
</feature>
<feature type="compositionally biased region" description="Polar residues" evidence="1">
    <location>
        <begin position="226"/>
        <end position="235"/>
    </location>
</feature>
<evidence type="ECO:0000313" key="5">
    <source>
        <dbReference type="Proteomes" id="UP001190926"/>
    </source>
</evidence>
<feature type="region of interest" description="Disordered" evidence="1">
    <location>
        <begin position="167"/>
        <end position="299"/>
    </location>
</feature>
<gene>
    <name evidence="4" type="ORF">C2S53_008668</name>
</gene>
<feature type="chain" id="PRO_5042056660" description="DUF4408 domain-containing protein" evidence="2">
    <location>
        <begin position="24"/>
        <end position="405"/>
    </location>
</feature>
<organism evidence="4 5">
    <name type="scientific">Perilla frutescens var. hirtella</name>
    <name type="common">Perilla citriodora</name>
    <name type="synonym">Perilla setoyensis</name>
    <dbReference type="NCBI Taxonomy" id="608512"/>
    <lineage>
        <taxon>Eukaryota</taxon>
        <taxon>Viridiplantae</taxon>
        <taxon>Streptophyta</taxon>
        <taxon>Embryophyta</taxon>
        <taxon>Tracheophyta</taxon>
        <taxon>Spermatophyta</taxon>
        <taxon>Magnoliopsida</taxon>
        <taxon>eudicotyledons</taxon>
        <taxon>Gunneridae</taxon>
        <taxon>Pentapetalae</taxon>
        <taxon>asterids</taxon>
        <taxon>lamiids</taxon>
        <taxon>Lamiales</taxon>
        <taxon>Lamiaceae</taxon>
        <taxon>Nepetoideae</taxon>
        <taxon>Elsholtzieae</taxon>
        <taxon>Perilla</taxon>
    </lineage>
</organism>
<protein>
    <recommendedName>
        <fullName evidence="3">DUF4408 domain-containing protein</fullName>
    </recommendedName>
</protein>
<evidence type="ECO:0000313" key="4">
    <source>
        <dbReference type="EMBL" id="KAH6825122.1"/>
    </source>
</evidence>
<dbReference type="PANTHER" id="PTHR33098:SF117">
    <property type="entry name" value="COTTON FIBER (DUF761)"/>
    <property type="match status" value="1"/>
</dbReference>
<evidence type="ECO:0000259" key="3">
    <source>
        <dbReference type="Pfam" id="PF14364"/>
    </source>
</evidence>
<evidence type="ECO:0000256" key="1">
    <source>
        <dbReference type="SAM" id="MobiDB-lite"/>
    </source>
</evidence>
<keyword evidence="5" id="KW-1185">Reference proteome</keyword>